<gene>
    <name evidence="2" type="ORF">F8A88_01500</name>
</gene>
<evidence type="ECO:0008006" key="4">
    <source>
        <dbReference type="Google" id="ProtNLM"/>
    </source>
</evidence>
<evidence type="ECO:0000313" key="3">
    <source>
        <dbReference type="Proteomes" id="UP000438699"/>
    </source>
</evidence>
<dbReference type="AlphaFoldDB" id="A0A6N6N4I2"/>
<sequence length="89" mass="10402">MKERMIRNTFFIPAALLVMLLLGACRTTDWVNPNVADPHKQDELFEEHSAQCRQEVDNTFADDPGNETARADLFEKCMKAKGWEEQDWW</sequence>
<protein>
    <recommendedName>
        <fullName evidence="4">EexN family lipoprotein</fullName>
    </recommendedName>
</protein>
<keyword evidence="3" id="KW-1185">Reference proteome</keyword>
<dbReference type="PROSITE" id="PS51257">
    <property type="entry name" value="PROKAR_LIPOPROTEIN"/>
    <property type="match status" value="1"/>
</dbReference>
<dbReference type="EMBL" id="WAIE01000001">
    <property type="protein sequence ID" value="KAB1442974.1"/>
    <property type="molecule type" value="Genomic_DNA"/>
</dbReference>
<accession>A0A6N6N4I2</accession>
<comment type="caution">
    <text evidence="2">The sequence shown here is derived from an EMBL/GenBank/DDBJ whole genome shotgun (WGS) entry which is preliminary data.</text>
</comment>
<evidence type="ECO:0000313" key="2">
    <source>
        <dbReference type="EMBL" id="KAB1442974.1"/>
    </source>
</evidence>
<dbReference type="Proteomes" id="UP000438699">
    <property type="component" value="Unassembled WGS sequence"/>
</dbReference>
<evidence type="ECO:0000256" key="1">
    <source>
        <dbReference type="SAM" id="SignalP"/>
    </source>
</evidence>
<feature type="signal peptide" evidence="1">
    <location>
        <begin position="1"/>
        <end position="24"/>
    </location>
</feature>
<dbReference type="RefSeq" id="WP_151149179.1">
    <property type="nucleotide sequence ID" value="NZ_WAIE01000001.1"/>
</dbReference>
<proteinExistence type="predicted"/>
<reference evidence="2 3" key="1">
    <citation type="journal article" date="2017" name="Int. J. Syst. Evol. Microbiol.">
        <title>Desulfovibrio senegalensis sp. nov., a mesophilic sulfate reducer isolated from marine sediment.</title>
        <authorList>
            <person name="Thioye A."/>
            <person name="Gam Z.B.A."/>
            <person name="Mbengue M."/>
            <person name="Cayol J.L."/>
            <person name="Joseph-Bartoli M."/>
            <person name="Toure-Kane C."/>
            <person name="Labat M."/>
        </authorList>
    </citation>
    <scope>NUCLEOTIDE SEQUENCE [LARGE SCALE GENOMIC DNA]</scope>
    <source>
        <strain evidence="2 3">DSM 101509</strain>
    </source>
</reference>
<keyword evidence="1" id="KW-0732">Signal</keyword>
<organism evidence="2 3">
    <name type="scientific">Pseudodesulfovibrio senegalensis</name>
    <dbReference type="NCBI Taxonomy" id="1721087"/>
    <lineage>
        <taxon>Bacteria</taxon>
        <taxon>Pseudomonadati</taxon>
        <taxon>Thermodesulfobacteriota</taxon>
        <taxon>Desulfovibrionia</taxon>
        <taxon>Desulfovibrionales</taxon>
        <taxon>Desulfovibrionaceae</taxon>
    </lineage>
</organism>
<feature type="chain" id="PRO_5026976970" description="EexN family lipoprotein" evidence="1">
    <location>
        <begin position="25"/>
        <end position="89"/>
    </location>
</feature>
<name>A0A6N6N4I2_9BACT</name>